<keyword evidence="8" id="KW-1185">Reference proteome</keyword>
<dbReference type="InterPro" id="IPR013815">
    <property type="entry name" value="ATP_grasp_subdomain_1"/>
</dbReference>
<dbReference type="Proteomes" id="UP001161390">
    <property type="component" value="Unassembled WGS sequence"/>
</dbReference>
<evidence type="ECO:0000256" key="3">
    <source>
        <dbReference type="ARBA" id="ARBA00022840"/>
    </source>
</evidence>
<dbReference type="NCBIfam" id="TIGR01161">
    <property type="entry name" value="purK"/>
    <property type="match status" value="1"/>
</dbReference>
<name>A0ABQ5V4S5_9PROT</name>
<reference evidence="7" key="1">
    <citation type="journal article" date="2014" name="Int. J. Syst. Evol. Microbiol.">
        <title>Complete genome of a new Firmicutes species belonging to the dominant human colonic microbiota ('Ruminococcus bicirculans') reveals two chromosomes and a selective capacity to utilize plant glucans.</title>
        <authorList>
            <consortium name="NISC Comparative Sequencing Program"/>
            <person name="Wegmann U."/>
            <person name="Louis P."/>
            <person name="Goesmann A."/>
            <person name="Henrissat B."/>
            <person name="Duncan S.H."/>
            <person name="Flint H.J."/>
        </authorList>
    </citation>
    <scope>NUCLEOTIDE SEQUENCE</scope>
    <source>
        <strain evidence="7">NBRC 108216</strain>
    </source>
</reference>
<dbReference type="PANTHER" id="PTHR11609">
    <property type="entry name" value="PURINE BIOSYNTHESIS PROTEIN 6/7, PUR6/7"/>
    <property type="match status" value="1"/>
</dbReference>
<evidence type="ECO:0000256" key="5">
    <source>
        <dbReference type="RuleBase" id="RU361200"/>
    </source>
</evidence>
<feature type="binding site" evidence="4">
    <location>
        <begin position="153"/>
        <end position="159"/>
    </location>
    <ligand>
        <name>ATP</name>
        <dbReference type="ChEBI" id="CHEBI:30616"/>
    </ligand>
</feature>
<dbReference type="SUPFAM" id="SSF52440">
    <property type="entry name" value="PreATP-grasp domain"/>
    <property type="match status" value="1"/>
</dbReference>
<dbReference type="InterPro" id="IPR040686">
    <property type="entry name" value="PurK_C"/>
</dbReference>
<comment type="function">
    <text evidence="5">Catalyzes the ATP-dependent conversion of 5-aminoimidazole ribonucleotide (AIR) and HCO(3)- to N5-carboxyaminoimidazole ribonucleotide (N5-CAIR).</text>
</comment>
<sequence length="352" mass="37970">MTPLPPGSTIGILGGGQLGRMLALAAARLGLKTHSYGPCDSDPAGQVSTHHTQAAYDDEAALARFGASCDVITYEWESIPLRAVELAGAGKPIAPNLNALRTAQDRLLEKTFLSGLPGVSVAPFREAGDSIHAMRRAIQFLGLPCVVKTRRGGYDGKGQAVIRDESDIVPVWEALGAFDLILEGFVDFTREASVICSRNPQGDVKAWPLTENVHRDHILHSSTAPAAGDDGTPSRIARTIVDALDYVGVIGVELFDTPQGWLVNEIAPRVHNSGHWTQDAGCTDQFEQHIRAVAGWPLGDTTPAWPVQMTNLIGTDAQSWDVLAHDPSARIHLYGKTEMRDGRKMGHVNRRL</sequence>
<feature type="binding site" evidence="4">
    <location>
        <begin position="183"/>
        <end position="186"/>
    </location>
    <ligand>
        <name>ATP</name>
        <dbReference type="ChEBI" id="CHEBI:30616"/>
    </ligand>
</feature>
<accession>A0ABQ5V4S5</accession>
<dbReference type="PROSITE" id="PS50975">
    <property type="entry name" value="ATP_GRASP"/>
    <property type="match status" value="1"/>
</dbReference>
<comment type="catalytic activity">
    <reaction evidence="4 5">
        <text>5-amino-1-(5-phospho-beta-D-ribosyl)imidazole + hydrogencarbonate + ATP = 5-carboxyamino-1-(5-phospho-D-ribosyl)imidazole + ADP + phosphate + 2 H(+)</text>
        <dbReference type="Rhea" id="RHEA:19317"/>
        <dbReference type="ChEBI" id="CHEBI:15378"/>
        <dbReference type="ChEBI" id="CHEBI:17544"/>
        <dbReference type="ChEBI" id="CHEBI:30616"/>
        <dbReference type="ChEBI" id="CHEBI:43474"/>
        <dbReference type="ChEBI" id="CHEBI:58730"/>
        <dbReference type="ChEBI" id="CHEBI:137981"/>
        <dbReference type="ChEBI" id="CHEBI:456216"/>
        <dbReference type="EC" id="6.3.4.18"/>
    </reaction>
</comment>
<keyword evidence="1 4" id="KW-0547">Nucleotide-binding</keyword>
<feature type="binding site" evidence="4">
    <location>
        <begin position="264"/>
        <end position="265"/>
    </location>
    <ligand>
        <name>ATP</name>
        <dbReference type="ChEBI" id="CHEBI:30616"/>
    </ligand>
</feature>
<dbReference type="Pfam" id="PF17769">
    <property type="entry name" value="PurK_C"/>
    <property type="match status" value="1"/>
</dbReference>
<dbReference type="InterPro" id="IPR016185">
    <property type="entry name" value="PreATP-grasp_dom_sf"/>
</dbReference>
<keyword evidence="2 4" id="KW-0658">Purine biosynthesis</keyword>
<evidence type="ECO:0000256" key="1">
    <source>
        <dbReference type="ARBA" id="ARBA00022741"/>
    </source>
</evidence>
<dbReference type="Gene3D" id="3.30.1490.20">
    <property type="entry name" value="ATP-grasp fold, A domain"/>
    <property type="match status" value="1"/>
</dbReference>
<dbReference type="PANTHER" id="PTHR11609:SF5">
    <property type="entry name" value="PHOSPHORIBOSYLAMINOIMIDAZOLE CARBOXYLASE"/>
    <property type="match status" value="1"/>
</dbReference>
<feature type="domain" description="ATP-grasp" evidence="6">
    <location>
        <begin position="105"/>
        <end position="294"/>
    </location>
</feature>
<dbReference type="NCBIfam" id="NF004676">
    <property type="entry name" value="PRK06019.1-2"/>
    <property type="match status" value="1"/>
</dbReference>
<comment type="subunit">
    <text evidence="4 5">Homodimer.</text>
</comment>
<dbReference type="SUPFAM" id="SSF56059">
    <property type="entry name" value="Glutathione synthetase ATP-binding domain-like"/>
    <property type="match status" value="1"/>
</dbReference>
<evidence type="ECO:0000313" key="7">
    <source>
        <dbReference type="EMBL" id="GLQ21277.1"/>
    </source>
</evidence>
<dbReference type="HAMAP" id="MF_01928">
    <property type="entry name" value="PurK"/>
    <property type="match status" value="1"/>
</dbReference>
<proteinExistence type="inferred from homology"/>
<evidence type="ECO:0000259" key="6">
    <source>
        <dbReference type="PROSITE" id="PS50975"/>
    </source>
</evidence>
<protein>
    <recommendedName>
        <fullName evidence="4 5">N5-carboxyaminoimidazole ribonucleotide synthase</fullName>
        <shortName evidence="4 5">N5-CAIR synthase</shortName>
        <ecNumber evidence="4 5">6.3.4.18</ecNumber>
    </recommendedName>
    <alternativeName>
        <fullName evidence="4 5">5-(carboxyamino)imidazole ribonucleotide synthetase</fullName>
    </alternativeName>
</protein>
<evidence type="ECO:0000256" key="4">
    <source>
        <dbReference type="HAMAP-Rule" id="MF_01928"/>
    </source>
</evidence>
<feature type="binding site" evidence="4">
    <location>
        <position position="214"/>
    </location>
    <ligand>
        <name>ATP</name>
        <dbReference type="ChEBI" id="CHEBI:30616"/>
    </ligand>
</feature>
<dbReference type="Pfam" id="PF22660">
    <property type="entry name" value="RS_preATP-grasp-like"/>
    <property type="match status" value="1"/>
</dbReference>
<dbReference type="EMBL" id="BSNJ01000004">
    <property type="protein sequence ID" value="GLQ21277.1"/>
    <property type="molecule type" value="Genomic_DNA"/>
</dbReference>
<feature type="binding site" evidence="4">
    <location>
        <position position="148"/>
    </location>
    <ligand>
        <name>ATP</name>
        <dbReference type="ChEBI" id="CHEBI:30616"/>
    </ligand>
</feature>
<dbReference type="Pfam" id="PF02222">
    <property type="entry name" value="ATP-grasp"/>
    <property type="match status" value="1"/>
</dbReference>
<dbReference type="EC" id="6.3.4.18" evidence="4 5"/>
<feature type="binding site" evidence="4">
    <location>
        <position position="191"/>
    </location>
    <ligand>
        <name>ATP</name>
        <dbReference type="ChEBI" id="CHEBI:30616"/>
    </ligand>
</feature>
<dbReference type="SUPFAM" id="SSF51246">
    <property type="entry name" value="Rudiment single hybrid motif"/>
    <property type="match status" value="1"/>
</dbReference>
<organism evidence="7 8">
    <name type="scientific">Algimonas porphyrae</name>
    <dbReference type="NCBI Taxonomy" id="1128113"/>
    <lineage>
        <taxon>Bacteria</taxon>
        <taxon>Pseudomonadati</taxon>
        <taxon>Pseudomonadota</taxon>
        <taxon>Alphaproteobacteria</taxon>
        <taxon>Maricaulales</taxon>
        <taxon>Robiginitomaculaceae</taxon>
        <taxon>Algimonas</taxon>
    </lineage>
</organism>
<dbReference type="InterPro" id="IPR054350">
    <property type="entry name" value="PurT/PurK_preATP-grasp"/>
</dbReference>
<evidence type="ECO:0000313" key="8">
    <source>
        <dbReference type="Proteomes" id="UP001161390"/>
    </source>
</evidence>
<dbReference type="RefSeq" id="WP_284372637.1">
    <property type="nucleotide sequence ID" value="NZ_BSNJ01000004.1"/>
</dbReference>
<dbReference type="InterPro" id="IPR003135">
    <property type="entry name" value="ATP-grasp_carboxylate-amine"/>
</dbReference>
<comment type="caution">
    <text evidence="7">The sequence shown here is derived from an EMBL/GenBank/DDBJ whole genome shotgun (WGS) entry which is preliminary data.</text>
</comment>
<dbReference type="Gene3D" id="3.40.50.20">
    <property type="match status" value="1"/>
</dbReference>
<feature type="binding site" evidence="4">
    <location>
        <position position="106"/>
    </location>
    <ligand>
        <name>ATP</name>
        <dbReference type="ChEBI" id="CHEBI:30616"/>
    </ligand>
</feature>
<dbReference type="InterPro" id="IPR005875">
    <property type="entry name" value="PurK"/>
</dbReference>
<dbReference type="Gene3D" id="3.30.470.20">
    <property type="entry name" value="ATP-grasp fold, B domain"/>
    <property type="match status" value="1"/>
</dbReference>
<evidence type="ECO:0000256" key="2">
    <source>
        <dbReference type="ARBA" id="ARBA00022755"/>
    </source>
</evidence>
<gene>
    <name evidence="4 5 7" type="primary">purK</name>
    <name evidence="7" type="ORF">GCM10007854_22320</name>
</gene>
<dbReference type="NCBIfam" id="NF004679">
    <property type="entry name" value="PRK06019.1-5"/>
    <property type="match status" value="1"/>
</dbReference>
<comment type="function">
    <text evidence="4">Catalyzes the ATP-dependent conversion of 5-aminoimidazole ribonucleotide (AIR) and HCO(3)(-) to N5-carboxyaminoimidazole ribonucleotide (N5-CAIR).</text>
</comment>
<keyword evidence="4 5" id="KW-0436">Ligase</keyword>
<keyword evidence="3 4" id="KW-0067">ATP-binding</keyword>
<dbReference type="InterPro" id="IPR011761">
    <property type="entry name" value="ATP-grasp"/>
</dbReference>
<comment type="pathway">
    <text evidence="4 5">Purine metabolism; IMP biosynthesis via de novo pathway; 5-amino-1-(5-phospho-D-ribosyl)imidazole-4-carboxylate from 5-amino-1-(5-phospho-D-ribosyl)imidazole (N5-CAIR route): step 1/2.</text>
</comment>
<comment type="similarity">
    <text evidence="4 5">Belongs to the PurK/PurT family.</text>
</comment>
<dbReference type="InterPro" id="IPR011054">
    <property type="entry name" value="Rudment_hybrid_motif"/>
</dbReference>
<reference evidence="7" key="2">
    <citation type="submission" date="2023-01" db="EMBL/GenBank/DDBJ databases">
        <title>Draft genome sequence of Algimonas porphyrae strain NBRC 108216.</title>
        <authorList>
            <person name="Sun Q."/>
            <person name="Mori K."/>
        </authorList>
    </citation>
    <scope>NUCLEOTIDE SEQUENCE</scope>
    <source>
        <strain evidence="7">NBRC 108216</strain>
    </source>
</reference>